<dbReference type="EMBL" id="JAPFFL010000006">
    <property type="protein sequence ID" value="KAJ6721134.1"/>
    <property type="molecule type" value="Genomic_DNA"/>
</dbReference>
<evidence type="ECO:0000313" key="2">
    <source>
        <dbReference type="Proteomes" id="UP001151529"/>
    </source>
</evidence>
<protein>
    <submittedName>
        <fullName evidence="1">Uncharacterized protein</fullName>
    </submittedName>
</protein>
<sequence>MESTNFITPPFNSFWIEKVRKVNSSRPNLSQVGLTLILDKHVIDNASLECEELWTRIVIGVEGKVLVAIHVIIVIPDDVKRDLSLFVVLYNIFNHRQVMVTPSTLVEPC</sequence>
<name>A0A9Q0U0C7_SALVM</name>
<proteinExistence type="predicted"/>
<accession>A0A9Q0U0C7</accession>
<keyword evidence="2" id="KW-1185">Reference proteome</keyword>
<reference evidence="1" key="2">
    <citation type="journal article" date="2023" name="Int. J. Mol. Sci.">
        <title>De Novo Assembly and Annotation of 11 Diverse Shrub Willow (Salix) Genomes Reveals Novel Gene Organization in Sex-Linked Regions.</title>
        <authorList>
            <person name="Hyden B."/>
            <person name="Feng K."/>
            <person name="Yates T.B."/>
            <person name="Jawdy S."/>
            <person name="Cereghino C."/>
            <person name="Smart L.B."/>
            <person name="Muchero W."/>
        </authorList>
    </citation>
    <scope>NUCLEOTIDE SEQUENCE [LARGE SCALE GENOMIC DNA]</scope>
    <source>
        <tissue evidence="1">Shoot tip</tissue>
    </source>
</reference>
<reference evidence="1" key="1">
    <citation type="submission" date="2022-11" db="EMBL/GenBank/DDBJ databases">
        <authorList>
            <person name="Hyden B.L."/>
            <person name="Feng K."/>
            <person name="Yates T."/>
            <person name="Jawdy S."/>
            <person name="Smart L.B."/>
            <person name="Muchero W."/>
        </authorList>
    </citation>
    <scope>NUCLEOTIDE SEQUENCE</scope>
    <source>
        <tissue evidence="1">Shoot tip</tissue>
    </source>
</reference>
<dbReference type="AlphaFoldDB" id="A0A9Q0U0C7"/>
<organism evidence="1 2">
    <name type="scientific">Salix viminalis</name>
    <name type="common">Common osier</name>
    <name type="synonym">Basket willow</name>
    <dbReference type="NCBI Taxonomy" id="40686"/>
    <lineage>
        <taxon>Eukaryota</taxon>
        <taxon>Viridiplantae</taxon>
        <taxon>Streptophyta</taxon>
        <taxon>Embryophyta</taxon>
        <taxon>Tracheophyta</taxon>
        <taxon>Spermatophyta</taxon>
        <taxon>Magnoliopsida</taxon>
        <taxon>eudicotyledons</taxon>
        <taxon>Gunneridae</taxon>
        <taxon>Pentapetalae</taxon>
        <taxon>rosids</taxon>
        <taxon>fabids</taxon>
        <taxon>Malpighiales</taxon>
        <taxon>Salicaceae</taxon>
        <taxon>Saliceae</taxon>
        <taxon>Salix</taxon>
    </lineage>
</organism>
<dbReference type="Proteomes" id="UP001151529">
    <property type="component" value="Chromosome 10"/>
</dbReference>
<comment type="caution">
    <text evidence="1">The sequence shown here is derived from an EMBL/GenBank/DDBJ whole genome shotgun (WGS) entry which is preliminary data.</text>
</comment>
<evidence type="ECO:0000313" key="1">
    <source>
        <dbReference type="EMBL" id="KAJ6721134.1"/>
    </source>
</evidence>
<gene>
    <name evidence="1" type="ORF">OIU85_024247</name>
</gene>